<gene>
    <name evidence="2" type="ORF">DGUA_6G009224</name>
</gene>
<feature type="region of interest" description="Disordered" evidence="1">
    <location>
        <begin position="81"/>
        <end position="106"/>
    </location>
</feature>
<reference evidence="3" key="1">
    <citation type="submission" date="2018-01" db="EMBL/GenBank/DDBJ databases">
        <authorList>
            <person name="Alioto T."/>
            <person name="Alioto T."/>
        </authorList>
    </citation>
    <scope>NUCLEOTIDE SEQUENCE [LARGE SCALE GENOMIC DNA]</scope>
</reference>
<organism evidence="2 3">
    <name type="scientific">Drosophila guanche</name>
    <name type="common">Fruit fly</name>
    <dbReference type="NCBI Taxonomy" id="7266"/>
    <lineage>
        <taxon>Eukaryota</taxon>
        <taxon>Metazoa</taxon>
        <taxon>Ecdysozoa</taxon>
        <taxon>Arthropoda</taxon>
        <taxon>Hexapoda</taxon>
        <taxon>Insecta</taxon>
        <taxon>Pterygota</taxon>
        <taxon>Neoptera</taxon>
        <taxon>Endopterygota</taxon>
        <taxon>Diptera</taxon>
        <taxon>Brachycera</taxon>
        <taxon>Muscomorpha</taxon>
        <taxon>Ephydroidea</taxon>
        <taxon>Drosophilidae</taxon>
        <taxon>Drosophila</taxon>
        <taxon>Sophophora</taxon>
    </lineage>
</organism>
<dbReference type="Proteomes" id="UP000268350">
    <property type="component" value="Unassembled WGS sequence"/>
</dbReference>
<name>A0A3B0K2P0_DROGU</name>
<evidence type="ECO:0000313" key="2">
    <source>
        <dbReference type="EMBL" id="SPP86922.1"/>
    </source>
</evidence>
<evidence type="ECO:0000256" key="1">
    <source>
        <dbReference type="SAM" id="MobiDB-lite"/>
    </source>
</evidence>
<dbReference type="OrthoDB" id="660555at2759"/>
<keyword evidence="3" id="KW-1185">Reference proteome</keyword>
<evidence type="ECO:0000313" key="3">
    <source>
        <dbReference type="Proteomes" id="UP000268350"/>
    </source>
</evidence>
<dbReference type="EMBL" id="OUUW01000012">
    <property type="protein sequence ID" value="SPP86922.1"/>
    <property type="molecule type" value="Genomic_DNA"/>
</dbReference>
<proteinExistence type="predicted"/>
<accession>A0A3B0K2P0</accession>
<sequence length="106" mass="10976">MSGGAVSLLQQEQTQGCDIGAEAESDTFLVVCMAHGVDDNSTNPENGGIIATDSGRASANEFDVVPEEPATALEELPEFTEAVRSSNGPKGEVYEANSLALNETAT</sequence>
<dbReference type="AlphaFoldDB" id="A0A3B0K2P0"/>
<protein>
    <submittedName>
        <fullName evidence="2">Uncharacterized protein</fullName>
    </submittedName>
</protein>